<accession>E8ZKK5</accession>
<sequence length="216" mass="24133">MTASFKAAAGILGALGTGTAGAGGLYYGTNVSIDHEIGHEFLGNEEEFNDSWKQKHEQLLTAQEDSLTSDLQGIRRTHNTKPSETGAKALREWCNSMRNSSYKNIFKSENKQLLGLTKKYCIQSLKDKMASDKLPTLTGNTDQETFKTNYKKLKSHQDQQGKLDSELLELKSSFNEGQAETKWTSIQSWCSRALEKAFKGSKDNLFLLTETFCKKA</sequence>
<feature type="signal peptide" evidence="1">
    <location>
        <begin position="1"/>
        <end position="22"/>
    </location>
</feature>
<dbReference type="Proteomes" id="UP000008637">
    <property type="component" value="Chromosome"/>
</dbReference>
<keyword evidence="3" id="KW-1185">Reference proteome</keyword>
<dbReference type="EMBL" id="FR773153">
    <property type="protein sequence ID" value="CBY92171.1"/>
    <property type="molecule type" value="Genomic_DNA"/>
</dbReference>
<evidence type="ECO:0000256" key="1">
    <source>
        <dbReference type="SAM" id="SignalP"/>
    </source>
</evidence>
<dbReference type="KEGG" id="mha:HF1_01630"/>
<gene>
    <name evidence="2" type="ordered locus">HF1_01630</name>
</gene>
<evidence type="ECO:0000313" key="3">
    <source>
        <dbReference type="Proteomes" id="UP000008637"/>
    </source>
</evidence>
<name>E8ZKK5_MYCHL</name>
<proteinExistence type="predicted"/>
<protein>
    <submittedName>
        <fullName evidence="2">Uncharacterized protein</fullName>
    </submittedName>
</protein>
<keyword evidence="1" id="KW-0732">Signal</keyword>
<organism evidence="2 3">
    <name type="scientific">Mycoplasma haemofelis (strain Langford 1)</name>
    <name type="common">Haemobartonella felis</name>
    <dbReference type="NCBI Taxonomy" id="941640"/>
    <lineage>
        <taxon>Bacteria</taxon>
        <taxon>Bacillati</taxon>
        <taxon>Mycoplasmatota</taxon>
        <taxon>Mollicutes</taxon>
        <taxon>Mycoplasmataceae</taxon>
        <taxon>Mycoplasma</taxon>
    </lineage>
</organism>
<dbReference type="AlphaFoldDB" id="E8ZKK5"/>
<feature type="chain" id="PRO_5003232580" evidence="1">
    <location>
        <begin position="23"/>
        <end position="216"/>
    </location>
</feature>
<dbReference type="OrthoDB" id="9829035at2"/>
<dbReference type="HOGENOM" id="CLU_087258_1_0_14"/>
<reference evidence="2 3" key="1">
    <citation type="journal article" date="2011" name="J. Bacteriol.">
        <title>Complete genome sequence of Mycoplasma haemofelis, a hemotropic mycoplasma.</title>
        <authorList>
            <person name="Barker E.N."/>
            <person name="Helps C.R."/>
            <person name="Peters I.R."/>
            <person name="Darby A.C."/>
            <person name="Radford A.D."/>
            <person name="Tasker S."/>
        </authorList>
    </citation>
    <scope>NUCLEOTIDE SEQUENCE [LARGE SCALE GENOMIC DNA]</scope>
    <source>
        <strain evidence="2 3">Langford 1</strain>
    </source>
</reference>
<evidence type="ECO:0000313" key="2">
    <source>
        <dbReference type="EMBL" id="CBY92171.1"/>
    </source>
</evidence>